<evidence type="ECO:0000313" key="1">
    <source>
        <dbReference type="EMBL" id="KAJ8389310.1"/>
    </source>
</evidence>
<gene>
    <name evidence="1" type="ORF">AAFF_G00121750</name>
</gene>
<proteinExistence type="predicted"/>
<sequence length="114" mass="13002">MNVQRGILAHTNTWILLLGTTDWCRKQQCTVGREPLHTHALFWALREMLGRNGAVQSPTRGRRRVWTGHETLSDPGLLPLSLLQDGGSSLHHWREQREKLRTALPDRHLDTAAP</sequence>
<organism evidence="1 2">
    <name type="scientific">Aldrovandia affinis</name>
    <dbReference type="NCBI Taxonomy" id="143900"/>
    <lineage>
        <taxon>Eukaryota</taxon>
        <taxon>Metazoa</taxon>
        <taxon>Chordata</taxon>
        <taxon>Craniata</taxon>
        <taxon>Vertebrata</taxon>
        <taxon>Euteleostomi</taxon>
        <taxon>Actinopterygii</taxon>
        <taxon>Neopterygii</taxon>
        <taxon>Teleostei</taxon>
        <taxon>Notacanthiformes</taxon>
        <taxon>Halosauridae</taxon>
        <taxon>Aldrovandia</taxon>
    </lineage>
</organism>
<comment type="caution">
    <text evidence="1">The sequence shown here is derived from an EMBL/GenBank/DDBJ whole genome shotgun (WGS) entry which is preliminary data.</text>
</comment>
<reference evidence="1" key="1">
    <citation type="journal article" date="2023" name="Science">
        <title>Genome structures resolve the early diversification of teleost fishes.</title>
        <authorList>
            <person name="Parey E."/>
            <person name="Louis A."/>
            <person name="Montfort J."/>
            <person name="Bouchez O."/>
            <person name="Roques C."/>
            <person name="Iampietro C."/>
            <person name="Lluch J."/>
            <person name="Castinel A."/>
            <person name="Donnadieu C."/>
            <person name="Desvignes T."/>
            <person name="Floi Bucao C."/>
            <person name="Jouanno E."/>
            <person name="Wen M."/>
            <person name="Mejri S."/>
            <person name="Dirks R."/>
            <person name="Jansen H."/>
            <person name="Henkel C."/>
            <person name="Chen W.J."/>
            <person name="Zahm M."/>
            <person name="Cabau C."/>
            <person name="Klopp C."/>
            <person name="Thompson A.W."/>
            <person name="Robinson-Rechavi M."/>
            <person name="Braasch I."/>
            <person name="Lecointre G."/>
            <person name="Bobe J."/>
            <person name="Postlethwait J.H."/>
            <person name="Berthelot C."/>
            <person name="Roest Crollius H."/>
            <person name="Guiguen Y."/>
        </authorList>
    </citation>
    <scope>NUCLEOTIDE SEQUENCE</scope>
    <source>
        <strain evidence="1">NC1722</strain>
    </source>
</reference>
<accession>A0AAD7WAD3</accession>
<protein>
    <submittedName>
        <fullName evidence="1">Uncharacterized protein</fullName>
    </submittedName>
</protein>
<evidence type="ECO:0000313" key="2">
    <source>
        <dbReference type="Proteomes" id="UP001221898"/>
    </source>
</evidence>
<dbReference type="AlphaFoldDB" id="A0AAD7WAD3"/>
<keyword evidence="2" id="KW-1185">Reference proteome</keyword>
<dbReference type="EMBL" id="JAINUG010000184">
    <property type="protein sequence ID" value="KAJ8389310.1"/>
    <property type="molecule type" value="Genomic_DNA"/>
</dbReference>
<name>A0AAD7WAD3_9TELE</name>
<dbReference type="Proteomes" id="UP001221898">
    <property type="component" value="Unassembled WGS sequence"/>
</dbReference>